<comment type="caution">
    <text evidence="2">The sequence shown here is derived from an EMBL/GenBank/DDBJ whole genome shotgun (WGS) entry which is preliminary data.</text>
</comment>
<dbReference type="EMBL" id="JACGWM010001424">
    <property type="protein sequence ID" value="KAL0293084.1"/>
    <property type="molecule type" value="Genomic_DNA"/>
</dbReference>
<gene>
    <name evidence="2" type="ORF">Scaly_2577900</name>
</gene>
<dbReference type="AlphaFoldDB" id="A0AAW2JEJ3"/>
<accession>A0AAW2JEJ3</accession>
<proteinExistence type="predicted"/>
<evidence type="ECO:0000313" key="2">
    <source>
        <dbReference type="EMBL" id="KAL0293084.1"/>
    </source>
</evidence>
<dbReference type="PANTHER" id="PTHR37610">
    <property type="entry name" value="CCHC-TYPE DOMAIN-CONTAINING PROTEIN"/>
    <property type="match status" value="1"/>
</dbReference>
<name>A0AAW2JEJ3_9LAMI</name>
<reference evidence="2" key="2">
    <citation type="journal article" date="2024" name="Plant">
        <title>Genomic evolution and insights into agronomic trait innovations of Sesamum species.</title>
        <authorList>
            <person name="Miao H."/>
            <person name="Wang L."/>
            <person name="Qu L."/>
            <person name="Liu H."/>
            <person name="Sun Y."/>
            <person name="Le M."/>
            <person name="Wang Q."/>
            <person name="Wei S."/>
            <person name="Zheng Y."/>
            <person name="Lin W."/>
            <person name="Duan Y."/>
            <person name="Cao H."/>
            <person name="Xiong S."/>
            <person name="Wang X."/>
            <person name="Wei L."/>
            <person name="Li C."/>
            <person name="Ma Q."/>
            <person name="Ju M."/>
            <person name="Zhao R."/>
            <person name="Li G."/>
            <person name="Mu C."/>
            <person name="Tian Q."/>
            <person name="Mei H."/>
            <person name="Zhang T."/>
            <person name="Gao T."/>
            <person name="Zhang H."/>
        </authorList>
    </citation>
    <scope>NUCLEOTIDE SEQUENCE</scope>
    <source>
        <strain evidence="2">KEN8</strain>
    </source>
</reference>
<dbReference type="PANTHER" id="PTHR37610:SF97">
    <property type="entry name" value="RETROTRANSPOSON GAG DOMAIN-CONTAINING PROTEIN"/>
    <property type="match status" value="1"/>
</dbReference>
<reference evidence="2" key="1">
    <citation type="submission" date="2020-06" db="EMBL/GenBank/DDBJ databases">
        <authorList>
            <person name="Li T."/>
            <person name="Hu X."/>
            <person name="Zhang T."/>
            <person name="Song X."/>
            <person name="Zhang H."/>
            <person name="Dai N."/>
            <person name="Sheng W."/>
            <person name="Hou X."/>
            <person name="Wei L."/>
        </authorList>
    </citation>
    <scope>NUCLEOTIDE SEQUENCE</scope>
    <source>
        <strain evidence="2">KEN8</strain>
        <tissue evidence="2">Leaf</tissue>
    </source>
</reference>
<dbReference type="Pfam" id="PF14244">
    <property type="entry name" value="Retrotran_gag_3"/>
    <property type="match status" value="1"/>
</dbReference>
<organism evidence="2">
    <name type="scientific">Sesamum calycinum</name>
    <dbReference type="NCBI Taxonomy" id="2727403"/>
    <lineage>
        <taxon>Eukaryota</taxon>
        <taxon>Viridiplantae</taxon>
        <taxon>Streptophyta</taxon>
        <taxon>Embryophyta</taxon>
        <taxon>Tracheophyta</taxon>
        <taxon>Spermatophyta</taxon>
        <taxon>Magnoliopsida</taxon>
        <taxon>eudicotyledons</taxon>
        <taxon>Gunneridae</taxon>
        <taxon>Pentapetalae</taxon>
        <taxon>asterids</taxon>
        <taxon>lamiids</taxon>
        <taxon>Lamiales</taxon>
        <taxon>Pedaliaceae</taxon>
        <taxon>Sesamum</taxon>
    </lineage>
</organism>
<evidence type="ECO:0000259" key="1">
    <source>
        <dbReference type="Pfam" id="PF14244"/>
    </source>
</evidence>
<feature type="domain" description="Retrotransposon Copia-like N-terminal" evidence="1">
    <location>
        <begin position="30"/>
        <end position="77"/>
    </location>
</feature>
<dbReference type="InterPro" id="IPR029472">
    <property type="entry name" value="Copia-like_N"/>
</dbReference>
<protein>
    <recommendedName>
        <fullName evidence="1">Retrotransposon Copia-like N-terminal domain-containing protein</fullName>
    </recommendedName>
</protein>
<sequence>MSVLTSEGSQTEENLNQANSMDVTFSFYLHVSDNLGQIYVSELIHDGNYGEWVNDMSNALFAKNKIGFVDGTIQKPTATSLDLGHWMRRDVMVKKWLKSAMDKEIRSNIRYAKTARGIWEERFGKVNTPKAYELRHAIALLK</sequence>